<dbReference type="SUPFAM" id="SSF56801">
    <property type="entry name" value="Acetyl-CoA synthetase-like"/>
    <property type="match status" value="1"/>
</dbReference>
<evidence type="ECO:0000313" key="1">
    <source>
        <dbReference type="EMBL" id="SFF28388.1"/>
    </source>
</evidence>
<dbReference type="PANTHER" id="PTHR36932">
    <property type="entry name" value="CAPSULAR POLYSACCHARIDE BIOSYNTHESIS PROTEIN"/>
    <property type="match status" value="1"/>
</dbReference>
<evidence type="ECO:0000313" key="2">
    <source>
        <dbReference type="Proteomes" id="UP000198855"/>
    </source>
</evidence>
<gene>
    <name evidence="1" type="ORF">SAMN05216378_5773</name>
</gene>
<dbReference type="Proteomes" id="UP000198855">
    <property type="component" value="Unassembled WGS sequence"/>
</dbReference>
<organism evidence="1 2">
    <name type="scientific">Paenibacillus catalpae</name>
    <dbReference type="NCBI Taxonomy" id="1045775"/>
    <lineage>
        <taxon>Bacteria</taxon>
        <taxon>Bacillati</taxon>
        <taxon>Bacillota</taxon>
        <taxon>Bacilli</taxon>
        <taxon>Bacillales</taxon>
        <taxon>Paenibacillaceae</taxon>
        <taxon>Paenibacillus</taxon>
    </lineage>
</organism>
<proteinExistence type="predicted"/>
<keyword evidence="2" id="KW-1185">Reference proteome</keyword>
<dbReference type="RefSeq" id="WP_091190251.1">
    <property type="nucleotide sequence ID" value="NZ_FOMT01000007.1"/>
</dbReference>
<dbReference type="InterPro" id="IPR053158">
    <property type="entry name" value="CapK_Type1_Caps_Biosynth"/>
</dbReference>
<keyword evidence="1" id="KW-0436">Ligase</keyword>
<reference evidence="2" key="1">
    <citation type="submission" date="2016-10" db="EMBL/GenBank/DDBJ databases">
        <authorList>
            <person name="Varghese N."/>
            <person name="Submissions S."/>
        </authorList>
    </citation>
    <scope>NUCLEOTIDE SEQUENCE [LARGE SCALE GENOMIC DNA]</scope>
    <source>
        <strain evidence="2">CGMCC 1.10784</strain>
    </source>
</reference>
<dbReference type="GO" id="GO:0016874">
    <property type="term" value="F:ligase activity"/>
    <property type="evidence" value="ECO:0007669"/>
    <property type="project" value="UniProtKB-KW"/>
</dbReference>
<protein>
    <submittedName>
        <fullName evidence="1">Phenylacetate-CoA ligase</fullName>
    </submittedName>
</protein>
<dbReference type="OrthoDB" id="580775at2"/>
<sequence>MNNIKRVAWEIELKVKGNTLKYKQKLDEWQWLSKQEILRLQRTKLTALLQHAYVHVPYYRHLLLENGTVDESGNVHLDRFHHLPLLDKDTIKRHFDALKSDDLDSRSPFEESSGGSTGVPIKLLQDKQFMDWSSAVKLQDDEWTGMEMGCRRAYVWGSVRDTLVGRETVKTYLGRWMRNERWLNSFRMTQDRMKEFIHELNEFKPVQITAFAENLYDLAKFIEERGLYIYTPKAVLTSAGVLHPQMRETIQRVFKAPVFNRYGSREVGDIACECDHHHGLHLSAMTHYVEILNDKGQPVEPGEYGEIVITLLTNYTMPLIRYRIGDMGVMSDEECSCGRGMPLLKDVIGRTTDIFINKNGDRIDGRMFIRLLMSSAFINKFQVVQDRYDRIKIIVDPANKKLDHYQVYSEEIKRLVEDARTIMGGQCEVDFEFVDYIESTSSGKYRFTISMVH</sequence>
<dbReference type="Gene3D" id="3.40.50.12780">
    <property type="entry name" value="N-terminal domain of ligase-like"/>
    <property type="match status" value="1"/>
</dbReference>
<dbReference type="PANTHER" id="PTHR36932:SF1">
    <property type="entry name" value="CAPSULAR POLYSACCHARIDE BIOSYNTHESIS PROTEIN"/>
    <property type="match status" value="1"/>
</dbReference>
<dbReference type="InterPro" id="IPR042099">
    <property type="entry name" value="ANL_N_sf"/>
</dbReference>
<dbReference type="AlphaFoldDB" id="A0A1I2HFR7"/>
<dbReference type="EMBL" id="FOMT01000007">
    <property type="protein sequence ID" value="SFF28388.1"/>
    <property type="molecule type" value="Genomic_DNA"/>
</dbReference>
<name>A0A1I2HFR7_9BACL</name>
<accession>A0A1I2HFR7</accession>
<dbReference type="STRING" id="1045775.SAMN05216378_5773"/>